<evidence type="ECO:0000256" key="8">
    <source>
        <dbReference type="ARBA" id="ARBA00023328"/>
    </source>
</evidence>
<dbReference type="Gene3D" id="6.10.140.520">
    <property type="match status" value="1"/>
</dbReference>
<comment type="similarity">
    <text evidence="2 9">Belongs to the ZWILCH family.</text>
</comment>
<keyword evidence="6 9" id="KW-0995">Kinetochore</keyword>
<evidence type="ECO:0000256" key="3">
    <source>
        <dbReference type="ARBA" id="ARBA00022454"/>
    </source>
</evidence>
<dbReference type="EMBL" id="WBNP01001648">
    <property type="protein sequence ID" value="NXP86283.1"/>
    <property type="molecule type" value="Genomic_DNA"/>
</dbReference>
<evidence type="ECO:0000256" key="5">
    <source>
        <dbReference type="ARBA" id="ARBA00022776"/>
    </source>
</evidence>
<proteinExistence type="inferred from homology"/>
<keyword evidence="12" id="KW-1185">Reference proteome</keyword>
<dbReference type="Gene3D" id="1.20.58.730">
    <property type="match status" value="1"/>
</dbReference>
<comment type="caution">
    <text evidence="11">The sequence shown here is derived from an EMBL/GenBank/DDBJ whole genome shotgun (WGS) entry which is preliminary data.</text>
</comment>
<evidence type="ECO:0000256" key="9">
    <source>
        <dbReference type="RuleBase" id="RU369076"/>
    </source>
</evidence>
<evidence type="ECO:0000313" key="12">
    <source>
        <dbReference type="Proteomes" id="UP000625584"/>
    </source>
</evidence>
<evidence type="ECO:0000256" key="10">
    <source>
        <dbReference type="SAM" id="MobiDB-lite"/>
    </source>
</evidence>
<dbReference type="GO" id="GO:0034501">
    <property type="term" value="P:protein localization to kinetochore"/>
    <property type="evidence" value="ECO:0007669"/>
    <property type="project" value="UniProtKB-UniRule"/>
</dbReference>
<reference evidence="11" key="1">
    <citation type="submission" date="2019-09" db="EMBL/GenBank/DDBJ databases">
        <title>Bird 10,000 Genomes (B10K) Project - Family phase.</title>
        <authorList>
            <person name="Zhang G."/>
        </authorList>
    </citation>
    <scope>NUCLEOTIDE SEQUENCE</scope>
    <source>
        <strain evidence="11">OUT-0017</strain>
        <tissue evidence="11">Muscle</tissue>
    </source>
</reference>
<comment type="function">
    <text evidence="9">Essential component of the mitotic checkpoint, which prevents cells from prematurely exiting mitosis. Required for the assembly of the dynein-dynactin and MAD1-MAD2 complexes onto kinetochores. Its function related to the spindle assembly machinery is proposed to depend on its association in the mitotic RZZ complex.</text>
</comment>
<sequence length="564" mass="63492">FFLQTDVEISLVGGSCKNPVEKFWNGSSAMYILQKATHSEESDSMEESRTDDAVYASEVLPKENPGALALSVGRAKQLISLYTMVQNPKVTSLGMSDLAVLPPLWARCDASDPQHTCWIGAEPLKAGNKVTGINIYMVSCDGPTADKTHFPKLEELKMEHKIRHHSSVVTTKGFARYELIAAAAIEDTIAESGSNIYVDITWNGVEKILETPPVISAATLNIALESGDPRSPVFQLYRELQFLLALAEGLKTGVTEWPEPSESESAPKLVQEFLTDLKKKLDGDYIFEDKNETEEIKCDTAAVDSCIKSIFGERGDLDFTEQLWCKMKSKCVSSYQELIDCFTLVIKSLERGEIQPWVHQGSSSFLSQLIQQSYHGKMEDVSLSDITPIQMLLEVGLEKMKKDYVSFFIEQKPLLFQDYFISTSVDLQEQVHRVQKLHHMLEIMVSCTGLLQFRHENLFPLTQICMKYYKENPLNEKHVFQLPIRPALVKKFYQNDNPEVWRVEISSGHGQKEVKTTWQVSTTAPVEHGTSNNSDFLSDSTGNGSTEERLYFISTTQCSQVQFT</sequence>
<keyword evidence="4 9" id="KW-0132">Cell division</keyword>
<accession>A0A852CYV1</accession>
<keyword evidence="7 9" id="KW-0131">Cell cycle</keyword>
<evidence type="ECO:0000256" key="1">
    <source>
        <dbReference type="ARBA" id="ARBA00004629"/>
    </source>
</evidence>
<keyword evidence="5 9" id="KW-0498">Mitosis</keyword>
<organism evidence="11 12">
    <name type="scientific">Passerina amoena</name>
    <name type="common">Lazuli bunting</name>
    <dbReference type="NCBI Taxonomy" id="142471"/>
    <lineage>
        <taxon>Eukaryota</taxon>
        <taxon>Metazoa</taxon>
        <taxon>Chordata</taxon>
        <taxon>Craniata</taxon>
        <taxon>Vertebrata</taxon>
        <taxon>Euteleostomi</taxon>
        <taxon>Archelosauria</taxon>
        <taxon>Archosauria</taxon>
        <taxon>Dinosauria</taxon>
        <taxon>Saurischia</taxon>
        <taxon>Theropoda</taxon>
        <taxon>Coelurosauria</taxon>
        <taxon>Aves</taxon>
        <taxon>Neognathae</taxon>
        <taxon>Neoaves</taxon>
        <taxon>Telluraves</taxon>
        <taxon>Australaves</taxon>
        <taxon>Passeriformes</taxon>
        <taxon>Cardinalidae</taxon>
        <taxon>Passerina</taxon>
    </lineage>
</organism>
<dbReference type="GO" id="GO:0051301">
    <property type="term" value="P:cell division"/>
    <property type="evidence" value="ECO:0007669"/>
    <property type="project" value="UniProtKB-UniRule"/>
</dbReference>
<evidence type="ECO:0000256" key="7">
    <source>
        <dbReference type="ARBA" id="ARBA00023306"/>
    </source>
</evidence>
<dbReference type="Gene3D" id="1.10.287.1880">
    <property type="match status" value="1"/>
</dbReference>
<dbReference type="GO" id="GO:0007094">
    <property type="term" value="P:mitotic spindle assembly checkpoint signaling"/>
    <property type="evidence" value="ECO:0007669"/>
    <property type="project" value="UniProtKB-UniRule"/>
</dbReference>
<gene>
    <name evidence="11" type="primary">Zwilch</name>
    <name evidence="11" type="ORF">PASAMO_R10146</name>
</gene>
<keyword evidence="8 9" id="KW-0137">Centromere</keyword>
<dbReference type="Gene3D" id="2.20.25.230">
    <property type="match status" value="1"/>
</dbReference>
<dbReference type="PANTHER" id="PTHR15995:SF1">
    <property type="entry name" value="PROTEIN ZWILCH HOMOLOG"/>
    <property type="match status" value="1"/>
</dbReference>
<dbReference type="Proteomes" id="UP000625584">
    <property type="component" value="Unassembled WGS sequence"/>
</dbReference>
<evidence type="ECO:0000313" key="11">
    <source>
        <dbReference type="EMBL" id="NXP86283.1"/>
    </source>
</evidence>
<feature type="region of interest" description="Disordered" evidence="10">
    <location>
        <begin position="522"/>
        <end position="542"/>
    </location>
</feature>
<dbReference type="GO" id="GO:1990423">
    <property type="term" value="C:RZZ complex"/>
    <property type="evidence" value="ECO:0007669"/>
    <property type="project" value="UniProtKB-UniRule"/>
</dbReference>
<protein>
    <recommendedName>
        <fullName evidence="9">Protein zwilch</fullName>
    </recommendedName>
</protein>
<evidence type="ECO:0000256" key="2">
    <source>
        <dbReference type="ARBA" id="ARBA00009062"/>
    </source>
</evidence>
<dbReference type="Gene3D" id="6.20.270.10">
    <property type="match status" value="1"/>
</dbReference>
<evidence type="ECO:0000256" key="4">
    <source>
        <dbReference type="ARBA" id="ARBA00022618"/>
    </source>
</evidence>
<feature type="non-terminal residue" evidence="11">
    <location>
        <position position="1"/>
    </location>
</feature>
<feature type="non-terminal residue" evidence="11">
    <location>
        <position position="564"/>
    </location>
</feature>
<evidence type="ECO:0000256" key="6">
    <source>
        <dbReference type="ARBA" id="ARBA00022838"/>
    </source>
</evidence>
<dbReference type="AlphaFoldDB" id="A0A852CYV1"/>
<dbReference type="Pfam" id="PF09817">
    <property type="entry name" value="Zwilch"/>
    <property type="match status" value="1"/>
</dbReference>
<dbReference type="PANTHER" id="PTHR15995">
    <property type="entry name" value="PROTEIN ZWILCH HOMOLOG"/>
    <property type="match status" value="1"/>
</dbReference>
<comment type="subcellular location">
    <subcellularLocation>
        <location evidence="1 9">Chromosome</location>
        <location evidence="1 9">Centromere</location>
        <location evidence="1 9">Kinetochore</location>
    </subcellularLocation>
</comment>
<dbReference type="InterPro" id="IPR018630">
    <property type="entry name" value="Zwilch"/>
</dbReference>
<name>A0A852CYV1_PASAF</name>
<keyword evidence="3 9" id="KW-0158">Chromosome</keyword>
<comment type="subunit">
    <text evidence="9">Component of the RZZ complex.</text>
</comment>